<dbReference type="Gene3D" id="1.50.10.10">
    <property type="match status" value="1"/>
</dbReference>
<dbReference type="Proteomes" id="UP000027093">
    <property type="component" value="Chromosome"/>
</dbReference>
<dbReference type="STRING" id="926571.NVIE_024570"/>
<reference evidence="2 3" key="1">
    <citation type="journal article" date="2014" name="Int. J. Syst. Evol. Microbiol.">
        <title>Nitrososphaera viennensis gen. nov., sp. nov., an aerobic and mesophilic, ammonia-oxidizing archaeon from soil and a member of the archaeal phylum Thaumarchaeota.</title>
        <authorList>
            <person name="Stieglmeier M."/>
            <person name="Klingl A."/>
            <person name="Alves R.J."/>
            <person name="Rittmann S.K."/>
            <person name="Melcher M."/>
            <person name="Leisch N."/>
            <person name="Schleper C."/>
        </authorList>
    </citation>
    <scope>NUCLEOTIDE SEQUENCE [LARGE SCALE GENOMIC DNA]</scope>
    <source>
        <strain evidence="2">EN76</strain>
    </source>
</reference>
<name>A0A060HNI2_9ARCH</name>
<dbReference type="InterPro" id="IPR012341">
    <property type="entry name" value="6hp_glycosidase-like_sf"/>
</dbReference>
<dbReference type="OrthoDB" id="8543at2157"/>
<proteinExistence type="predicted"/>
<dbReference type="GO" id="GO:0004553">
    <property type="term" value="F:hydrolase activity, hydrolyzing O-glycosyl compounds"/>
    <property type="evidence" value="ECO:0007669"/>
    <property type="project" value="InterPro"/>
</dbReference>
<keyword evidence="3" id="KW-1185">Reference proteome</keyword>
<dbReference type="AlphaFoldDB" id="A0A060HNI2"/>
<evidence type="ECO:0000313" key="2">
    <source>
        <dbReference type="EMBL" id="AIC16720.1"/>
    </source>
</evidence>
<dbReference type="RefSeq" id="WP_075055429.1">
    <property type="nucleotide sequence ID" value="NZ_CP007536.1"/>
</dbReference>
<sequence>MGGITAPPPADSLWRSFSASAGAFVEATEQFVQEGVNPGGYYKAVWCRDASYILKDWFLSGRFEDVMHEMLFIWSHQVAAGGEKVIYGRGSPEMQYSSKVADPETHKKFEGALPSTIFHGFSEVYGRNPDIDSTALMISTTAWIFNAYLKSGMVIPTSSSPAHGSIELKMSSLVSSPSVVIEYVVPRMLAAVDYLASRDTDGDGLLEQGHNEDWMDTVLRSGKIVYSQACWILALSNLSSLLSELGRKDDAKRAMSMAYRAIKAVEDRLWSEKDGTYIDLQDDGDGQRGGRSLTQDVALYLVAVTENTVQDILGSGQIREEPAQDEKARPEFGSRAERALDTLKARIWKDKWPLVTESALERTGPWLLNPNQYHNHTFWPWTTGIEMLARSRFARVHECHALLSMLSSNDCQSSTRAFYEWVNPVTNTGSGAHPFRTGISAIRIAIADILGQMGKSGLTH</sequence>
<dbReference type="SUPFAM" id="SSF48208">
    <property type="entry name" value="Six-hairpin glycosidases"/>
    <property type="match status" value="1"/>
</dbReference>
<dbReference type="GO" id="GO:0005975">
    <property type="term" value="P:carbohydrate metabolic process"/>
    <property type="evidence" value="ECO:0007669"/>
    <property type="project" value="InterPro"/>
</dbReference>
<gene>
    <name evidence="2" type="ORF">NVIE_024570</name>
</gene>
<dbReference type="InterPro" id="IPR006775">
    <property type="entry name" value="GH116_catalytic"/>
</dbReference>
<feature type="domain" description="Glycosyl-hydrolase family 116 catalytic region" evidence="1">
    <location>
        <begin position="180"/>
        <end position="282"/>
    </location>
</feature>
<evidence type="ECO:0000313" key="3">
    <source>
        <dbReference type="Proteomes" id="UP000027093"/>
    </source>
</evidence>
<dbReference type="KEGG" id="nvn:NVIE_024570"/>
<dbReference type="Pfam" id="PF04685">
    <property type="entry name" value="DUF608"/>
    <property type="match status" value="1"/>
</dbReference>
<dbReference type="HOGENOM" id="CLU_591361_0_0_2"/>
<evidence type="ECO:0000259" key="1">
    <source>
        <dbReference type="Pfam" id="PF04685"/>
    </source>
</evidence>
<organism evidence="2 3">
    <name type="scientific">Nitrososphaera viennensis EN76</name>
    <dbReference type="NCBI Taxonomy" id="926571"/>
    <lineage>
        <taxon>Archaea</taxon>
        <taxon>Nitrososphaerota</taxon>
        <taxon>Nitrososphaeria</taxon>
        <taxon>Nitrososphaerales</taxon>
        <taxon>Nitrososphaeraceae</taxon>
        <taxon>Nitrososphaera</taxon>
    </lineage>
</organism>
<dbReference type="EMBL" id="CP007536">
    <property type="protein sequence ID" value="AIC16720.1"/>
    <property type="molecule type" value="Genomic_DNA"/>
</dbReference>
<protein>
    <recommendedName>
        <fullName evidence="1">Glycosyl-hydrolase family 116 catalytic region domain-containing protein</fullName>
    </recommendedName>
</protein>
<accession>A0A060HNI2</accession>
<dbReference type="GeneID" id="74947698"/>
<dbReference type="InterPro" id="IPR008928">
    <property type="entry name" value="6-hairpin_glycosidase_sf"/>
</dbReference>